<proteinExistence type="predicted"/>
<protein>
    <submittedName>
        <fullName evidence="1">Unannotated protein</fullName>
    </submittedName>
</protein>
<sequence length="33" mass="3645">MKVDPSVHSLAEVFEQYAPYWIHVNVGVCVGGL</sequence>
<dbReference type="AlphaFoldDB" id="A0A6J6NFW5"/>
<reference evidence="1" key="1">
    <citation type="submission" date="2020-05" db="EMBL/GenBank/DDBJ databases">
        <authorList>
            <person name="Chiriac C."/>
            <person name="Salcher M."/>
            <person name="Ghai R."/>
            <person name="Kavagutti S V."/>
        </authorList>
    </citation>
    <scope>NUCLEOTIDE SEQUENCE</scope>
</reference>
<name>A0A6J6NFW5_9ZZZZ</name>
<gene>
    <name evidence="1" type="ORF">UFOPK2310_01476</name>
</gene>
<accession>A0A6J6NFW5</accession>
<evidence type="ECO:0000313" key="1">
    <source>
        <dbReference type="EMBL" id="CAB4685167.1"/>
    </source>
</evidence>
<dbReference type="EMBL" id="CAEZWW010000228">
    <property type="protein sequence ID" value="CAB4685167.1"/>
    <property type="molecule type" value="Genomic_DNA"/>
</dbReference>
<organism evidence="1">
    <name type="scientific">freshwater metagenome</name>
    <dbReference type="NCBI Taxonomy" id="449393"/>
    <lineage>
        <taxon>unclassified sequences</taxon>
        <taxon>metagenomes</taxon>
        <taxon>ecological metagenomes</taxon>
    </lineage>
</organism>